<dbReference type="GO" id="GO:0004640">
    <property type="term" value="F:phosphoribosylanthranilate isomerase activity"/>
    <property type="evidence" value="ECO:0007669"/>
    <property type="project" value="TreeGrafter"/>
</dbReference>
<keyword evidence="5 9" id="KW-0210">Decarboxylase</keyword>
<evidence type="ECO:0000256" key="2">
    <source>
        <dbReference type="ARBA" id="ARBA00004696"/>
    </source>
</evidence>
<dbReference type="InterPro" id="IPR013798">
    <property type="entry name" value="Indole-3-glycerol_P_synth_dom"/>
</dbReference>
<reference evidence="11 12" key="1">
    <citation type="submission" date="2017-04" db="EMBL/GenBank/DDBJ databases">
        <authorList>
            <person name="Afonso C.L."/>
            <person name="Miller P.J."/>
            <person name="Scott M.A."/>
            <person name="Spackman E."/>
            <person name="Goraichik I."/>
            <person name="Dimitrov K.M."/>
            <person name="Suarez D.L."/>
            <person name="Swayne D.E."/>
        </authorList>
    </citation>
    <scope>NUCLEOTIDE SEQUENCE [LARGE SCALE GENOMIC DNA]</scope>
    <source>
        <strain evidence="11 12">DSM 12555</strain>
    </source>
</reference>
<organism evidence="11 12">
    <name type="scientific">Clostridium acidisoli DSM 12555</name>
    <dbReference type="NCBI Taxonomy" id="1121291"/>
    <lineage>
        <taxon>Bacteria</taxon>
        <taxon>Bacillati</taxon>
        <taxon>Bacillota</taxon>
        <taxon>Clostridia</taxon>
        <taxon>Eubacteriales</taxon>
        <taxon>Clostridiaceae</taxon>
        <taxon>Clostridium</taxon>
    </lineage>
</organism>
<dbReference type="SUPFAM" id="SSF51366">
    <property type="entry name" value="Ribulose-phoshate binding barrel"/>
    <property type="match status" value="1"/>
</dbReference>
<dbReference type="PANTHER" id="PTHR22854:SF2">
    <property type="entry name" value="INDOLE-3-GLYCEROL-PHOSPHATE SYNTHASE"/>
    <property type="match status" value="1"/>
</dbReference>
<dbReference type="UniPathway" id="UPA00035">
    <property type="reaction ID" value="UER00043"/>
</dbReference>
<evidence type="ECO:0000256" key="1">
    <source>
        <dbReference type="ARBA" id="ARBA00001633"/>
    </source>
</evidence>
<name>A0A1W1XMM0_9CLOT</name>
<proteinExistence type="inferred from homology"/>
<keyword evidence="12" id="KW-1185">Reference proteome</keyword>
<dbReference type="GO" id="GO:0004425">
    <property type="term" value="F:indole-3-glycerol-phosphate synthase activity"/>
    <property type="evidence" value="ECO:0007669"/>
    <property type="project" value="UniProtKB-UniRule"/>
</dbReference>
<sequence>MILDEIVSYKMKQLKEEKENQPLYKFEHKIIDINTRNFRESLSKDGMSIIAEIKKASPSKGIIKKDFNPEVIANIYEKINIDAISVLTEKKFFKGKDEYIRLVKGVTTKPILRKDFIIDEYQIFQAKYIGADAILLIVSILKNKLKSFYKLAEELGLQCIVEVHDRAELEIALEAEVQIIGINNRNLKDFTVNLKNTEALIKYIPEEKIIISESGIQTSEDILYLNSIGANAVLIGETFMRNIEDIKSINDFISKAKGE</sequence>
<dbReference type="InterPro" id="IPR001468">
    <property type="entry name" value="Indole-3-GlycerolPSynthase_CS"/>
</dbReference>
<comment type="catalytic activity">
    <reaction evidence="1 9">
        <text>1-(2-carboxyphenylamino)-1-deoxy-D-ribulose 5-phosphate + H(+) = (1S,2R)-1-C-(indol-3-yl)glycerol 3-phosphate + CO2 + H2O</text>
        <dbReference type="Rhea" id="RHEA:23476"/>
        <dbReference type="ChEBI" id="CHEBI:15377"/>
        <dbReference type="ChEBI" id="CHEBI:15378"/>
        <dbReference type="ChEBI" id="CHEBI:16526"/>
        <dbReference type="ChEBI" id="CHEBI:58613"/>
        <dbReference type="ChEBI" id="CHEBI:58866"/>
        <dbReference type="EC" id="4.1.1.48"/>
    </reaction>
</comment>
<comment type="pathway">
    <text evidence="2 9">Amino-acid biosynthesis; L-tryptophan biosynthesis; L-tryptophan from chorismate: step 4/5.</text>
</comment>
<dbReference type="CDD" id="cd00331">
    <property type="entry name" value="IGPS"/>
    <property type="match status" value="1"/>
</dbReference>
<evidence type="ECO:0000313" key="11">
    <source>
        <dbReference type="EMBL" id="SMC25067.1"/>
    </source>
</evidence>
<evidence type="ECO:0000256" key="4">
    <source>
        <dbReference type="ARBA" id="ARBA00022605"/>
    </source>
</evidence>
<dbReference type="Gene3D" id="3.20.20.70">
    <property type="entry name" value="Aldolase class I"/>
    <property type="match status" value="1"/>
</dbReference>
<dbReference type="NCBIfam" id="NF001377">
    <property type="entry name" value="PRK00278.2-4"/>
    <property type="match status" value="1"/>
</dbReference>
<evidence type="ECO:0000256" key="9">
    <source>
        <dbReference type="HAMAP-Rule" id="MF_00134"/>
    </source>
</evidence>
<evidence type="ECO:0000256" key="7">
    <source>
        <dbReference type="ARBA" id="ARBA00023141"/>
    </source>
</evidence>
<protein>
    <recommendedName>
        <fullName evidence="9">Indole-3-glycerol phosphate synthase</fullName>
        <shortName evidence="9">IGPS</shortName>
        <ecNumber evidence="9">4.1.1.48</ecNumber>
    </recommendedName>
</protein>
<evidence type="ECO:0000256" key="5">
    <source>
        <dbReference type="ARBA" id="ARBA00022793"/>
    </source>
</evidence>
<dbReference type="HAMAP" id="MF_00134_B">
    <property type="entry name" value="IGPS_B"/>
    <property type="match status" value="1"/>
</dbReference>
<dbReference type="EMBL" id="FWXH01000008">
    <property type="protein sequence ID" value="SMC25067.1"/>
    <property type="molecule type" value="Genomic_DNA"/>
</dbReference>
<keyword evidence="7 9" id="KW-0057">Aromatic amino acid biosynthesis</keyword>
<evidence type="ECO:0000256" key="8">
    <source>
        <dbReference type="ARBA" id="ARBA00023239"/>
    </source>
</evidence>
<keyword evidence="6 9" id="KW-0822">Tryptophan biosynthesis</keyword>
<dbReference type="STRING" id="1121291.SAMN02745134_02342"/>
<dbReference type="AlphaFoldDB" id="A0A1W1XMM0"/>
<evidence type="ECO:0000313" key="12">
    <source>
        <dbReference type="Proteomes" id="UP000192468"/>
    </source>
</evidence>
<dbReference type="OrthoDB" id="9804217at2"/>
<comment type="similarity">
    <text evidence="3 9">Belongs to the TrpC family.</text>
</comment>
<keyword evidence="4 9" id="KW-0028">Amino-acid biosynthesis</keyword>
<dbReference type="InterPro" id="IPR045186">
    <property type="entry name" value="Indole-3-glycerol_P_synth"/>
</dbReference>
<dbReference type="PANTHER" id="PTHR22854">
    <property type="entry name" value="TRYPTOPHAN BIOSYNTHESIS PROTEIN"/>
    <property type="match status" value="1"/>
</dbReference>
<dbReference type="EC" id="4.1.1.48" evidence="9"/>
<evidence type="ECO:0000256" key="3">
    <source>
        <dbReference type="ARBA" id="ARBA00008737"/>
    </source>
</evidence>
<dbReference type="InterPro" id="IPR013785">
    <property type="entry name" value="Aldolase_TIM"/>
</dbReference>
<dbReference type="PROSITE" id="PS00614">
    <property type="entry name" value="IGPS"/>
    <property type="match status" value="1"/>
</dbReference>
<feature type="domain" description="Indole-3-glycerol phosphate synthase" evidence="10">
    <location>
        <begin position="3"/>
        <end position="249"/>
    </location>
</feature>
<keyword evidence="8 9" id="KW-0456">Lyase</keyword>
<dbReference type="Proteomes" id="UP000192468">
    <property type="component" value="Unassembled WGS sequence"/>
</dbReference>
<gene>
    <name evidence="9" type="primary">trpC</name>
    <name evidence="11" type="ORF">SAMN02745134_02342</name>
</gene>
<dbReference type="Pfam" id="PF00218">
    <property type="entry name" value="IGPS"/>
    <property type="match status" value="1"/>
</dbReference>
<dbReference type="RefSeq" id="WP_084116170.1">
    <property type="nucleotide sequence ID" value="NZ_FWXH01000008.1"/>
</dbReference>
<dbReference type="GO" id="GO:0000162">
    <property type="term" value="P:L-tryptophan biosynthetic process"/>
    <property type="evidence" value="ECO:0007669"/>
    <property type="project" value="UniProtKB-UniRule"/>
</dbReference>
<dbReference type="FunFam" id="3.20.20.70:FF:000024">
    <property type="entry name" value="Indole-3-glycerol phosphate synthase"/>
    <property type="match status" value="1"/>
</dbReference>
<accession>A0A1W1XMM0</accession>
<evidence type="ECO:0000256" key="6">
    <source>
        <dbReference type="ARBA" id="ARBA00022822"/>
    </source>
</evidence>
<dbReference type="InterPro" id="IPR011060">
    <property type="entry name" value="RibuloseP-bd_barrel"/>
</dbReference>
<evidence type="ECO:0000259" key="10">
    <source>
        <dbReference type="Pfam" id="PF00218"/>
    </source>
</evidence>